<sequence length="329" mass="36868">MNVFPRTSRTAAVGFGLLVALGASNVAFAGPAADTGSDLRIAELSTLAEVYDGRLAFADDGSFKEFMNGIVNSEESYLDELEQSLGFQSMRSYYGQDDERAAEYEPAEEGEEVDFDPPVEDAYFATALNPDGYLQIGEEVRIVTLDHVYNFHEELLPEIEALEELTPESAQSIGAEVYEVERGTAEAAARGIGIQAASNCWQTYTQSSTLFRMRGRSYITWWWFYTSAGLKSDHDYRKTHRFLWWTWFSWANDAAERLGFRGEANITLDGVTVYSGAVDREQNNTHHVGRTLAWVAGIPGVQSLRGWIWSNHYSLQWGFTAQCSQFVSN</sequence>
<evidence type="ECO:0000313" key="3">
    <source>
        <dbReference type="Proteomes" id="UP000001880"/>
    </source>
</evidence>
<gene>
    <name evidence="2" type="ordered locus">Hoch_2170</name>
</gene>
<organism evidence="2 3">
    <name type="scientific">Haliangium ochraceum (strain DSM 14365 / JCM 11303 / SMP-2)</name>
    <dbReference type="NCBI Taxonomy" id="502025"/>
    <lineage>
        <taxon>Bacteria</taxon>
        <taxon>Pseudomonadati</taxon>
        <taxon>Myxococcota</taxon>
        <taxon>Polyangia</taxon>
        <taxon>Haliangiales</taxon>
        <taxon>Kofleriaceae</taxon>
        <taxon>Haliangium</taxon>
    </lineage>
</organism>
<proteinExistence type="predicted"/>
<dbReference type="HOGENOM" id="CLU_844037_0_0_7"/>
<feature type="chain" id="PRO_5003011346" evidence="1">
    <location>
        <begin position="30"/>
        <end position="329"/>
    </location>
</feature>
<reference evidence="2 3" key="1">
    <citation type="journal article" date="2010" name="Stand. Genomic Sci.">
        <title>Complete genome sequence of Haliangium ochraceum type strain (SMP-2).</title>
        <authorList>
            <consortium name="US DOE Joint Genome Institute (JGI-PGF)"/>
            <person name="Ivanova N."/>
            <person name="Daum C."/>
            <person name="Lang E."/>
            <person name="Abt B."/>
            <person name="Kopitz M."/>
            <person name="Saunders E."/>
            <person name="Lapidus A."/>
            <person name="Lucas S."/>
            <person name="Glavina Del Rio T."/>
            <person name="Nolan M."/>
            <person name="Tice H."/>
            <person name="Copeland A."/>
            <person name="Cheng J.F."/>
            <person name="Chen F."/>
            <person name="Bruce D."/>
            <person name="Goodwin L."/>
            <person name="Pitluck S."/>
            <person name="Mavromatis K."/>
            <person name="Pati A."/>
            <person name="Mikhailova N."/>
            <person name="Chen A."/>
            <person name="Palaniappan K."/>
            <person name="Land M."/>
            <person name="Hauser L."/>
            <person name="Chang Y.J."/>
            <person name="Jeffries C.D."/>
            <person name="Detter J.C."/>
            <person name="Brettin T."/>
            <person name="Rohde M."/>
            <person name="Goker M."/>
            <person name="Bristow J."/>
            <person name="Markowitz V."/>
            <person name="Eisen J.A."/>
            <person name="Hugenholtz P."/>
            <person name="Kyrpides N.C."/>
            <person name="Klenk H.P."/>
        </authorList>
    </citation>
    <scope>NUCLEOTIDE SEQUENCE [LARGE SCALE GENOMIC DNA]</scope>
    <source>
        <strain evidence="3">DSM 14365 / CIP 107738 / JCM 11303 / AJ 13395 / SMP-2</strain>
    </source>
</reference>
<keyword evidence="1" id="KW-0732">Signal</keyword>
<dbReference type="KEGG" id="hoh:Hoch_2170"/>
<feature type="signal peptide" evidence="1">
    <location>
        <begin position="1"/>
        <end position="29"/>
    </location>
</feature>
<keyword evidence="3" id="KW-1185">Reference proteome</keyword>
<dbReference type="RefSeq" id="WP_012827323.1">
    <property type="nucleotide sequence ID" value="NC_013440.1"/>
</dbReference>
<evidence type="ECO:0000256" key="1">
    <source>
        <dbReference type="SAM" id="SignalP"/>
    </source>
</evidence>
<dbReference type="EMBL" id="CP001804">
    <property type="protein sequence ID" value="ACY14715.1"/>
    <property type="molecule type" value="Genomic_DNA"/>
</dbReference>
<name>D0LGZ3_HALO1</name>
<dbReference type="Proteomes" id="UP000001880">
    <property type="component" value="Chromosome"/>
</dbReference>
<evidence type="ECO:0000313" key="2">
    <source>
        <dbReference type="EMBL" id="ACY14715.1"/>
    </source>
</evidence>
<accession>D0LGZ3</accession>
<protein>
    <submittedName>
        <fullName evidence="2">Uncharacterized protein</fullName>
    </submittedName>
</protein>
<dbReference type="AlphaFoldDB" id="D0LGZ3"/>